<protein>
    <recommendedName>
        <fullName evidence="1">PH domain-containing protein</fullName>
    </recommendedName>
</protein>
<name>A0AAV2YNW6_9STRA</name>
<dbReference type="InterPro" id="IPR001849">
    <property type="entry name" value="PH_domain"/>
</dbReference>
<reference evidence="2" key="1">
    <citation type="submission" date="2022-11" db="EMBL/GenBank/DDBJ databases">
        <authorList>
            <person name="Morgan W.R."/>
            <person name="Tartar A."/>
        </authorList>
    </citation>
    <scope>NUCLEOTIDE SEQUENCE</scope>
    <source>
        <strain evidence="2">ARSEF 373</strain>
    </source>
</reference>
<dbReference type="AlphaFoldDB" id="A0AAV2YNW6"/>
<accession>A0AAV2YNW6</accession>
<organism evidence="2 3">
    <name type="scientific">Lagenidium giganteum</name>
    <dbReference type="NCBI Taxonomy" id="4803"/>
    <lineage>
        <taxon>Eukaryota</taxon>
        <taxon>Sar</taxon>
        <taxon>Stramenopiles</taxon>
        <taxon>Oomycota</taxon>
        <taxon>Peronosporomycetes</taxon>
        <taxon>Pythiales</taxon>
        <taxon>Pythiaceae</taxon>
    </lineage>
</organism>
<gene>
    <name evidence="2" type="ORF">N0F65_002990</name>
</gene>
<dbReference type="Proteomes" id="UP001146120">
    <property type="component" value="Unassembled WGS sequence"/>
</dbReference>
<feature type="domain" description="PH" evidence="1">
    <location>
        <begin position="12"/>
        <end position="106"/>
    </location>
</feature>
<dbReference type="Gene3D" id="2.30.29.30">
    <property type="entry name" value="Pleckstrin-homology domain (PH domain)/Phosphotyrosine-binding domain (PTB)"/>
    <property type="match status" value="1"/>
</dbReference>
<dbReference type="PROSITE" id="PS50003">
    <property type="entry name" value="PH_DOMAIN"/>
    <property type="match status" value="1"/>
</dbReference>
<evidence type="ECO:0000259" key="1">
    <source>
        <dbReference type="PROSITE" id="PS50003"/>
    </source>
</evidence>
<dbReference type="Pfam" id="PF00169">
    <property type="entry name" value="PH"/>
    <property type="match status" value="1"/>
</dbReference>
<evidence type="ECO:0000313" key="3">
    <source>
        <dbReference type="Proteomes" id="UP001146120"/>
    </source>
</evidence>
<dbReference type="InterPro" id="IPR011993">
    <property type="entry name" value="PH-like_dom_sf"/>
</dbReference>
<comment type="caution">
    <text evidence="2">The sequence shown here is derived from an EMBL/GenBank/DDBJ whole genome shotgun (WGS) entry which is preliminary data.</text>
</comment>
<dbReference type="EMBL" id="DAKRPA010000194">
    <property type="protein sequence ID" value="DAZ95680.1"/>
    <property type="molecule type" value="Genomic_DNA"/>
</dbReference>
<keyword evidence="3" id="KW-1185">Reference proteome</keyword>
<sequence>MKRESLPAVFDDGYAEGYLTKFGGRVRKWKKRYFVFDNGYLHYRRGVNDSFGAKRSANYRVFDVAYCPTVEFGLCIKTLCGTVLQVKAKSEDQVTQWHDTFQSYLLSEQTEKELRQLMLKRCDHMEPIQESEEEAERLSMVWPLVFFRDSEQALG</sequence>
<dbReference type="SMART" id="SM00233">
    <property type="entry name" value="PH"/>
    <property type="match status" value="1"/>
</dbReference>
<reference evidence="2" key="2">
    <citation type="journal article" date="2023" name="Microbiol Resour">
        <title>Decontamination and Annotation of the Draft Genome Sequence of the Oomycete Lagenidium giganteum ARSEF 373.</title>
        <authorList>
            <person name="Morgan W.R."/>
            <person name="Tartar A."/>
        </authorList>
    </citation>
    <scope>NUCLEOTIDE SEQUENCE</scope>
    <source>
        <strain evidence="2">ARSEF 373</strain>
    </source>
</reference>
<evidence type="ECO:0000313" key="2">
    <source>
        <dbReference type="EMBL" id="DAZ95680.1"/>
    </source>
</evidence>
<dbReference type="SUPFAM" id="SSF50729">
    <property type="entry name" value="PH domain-like"/>
    <property type="match status" value="1"/>
</dbReference>
<proteinExistence type="predicted"/>